<evidence type="ECO:0000256" key="8">
    <source>
        <dbReference type="SAM" id="Phobius"/>
    </source>
</evidence>
<dbReference type="GO" id="GO:0004673">
    <property type="term" value="F:protein histidine kinase activity"/>
    <property type="evidence" value="ECO:0007669"/>
    <property type="project" value="UniProtKB-EC"/>
</dbReference>
<feature type="transmembrane region" description="Helical" evidence="8">
    <location>
        <begin position="15"/>
        <end position="36"/>
    </location>
</feature>
<dbReference type="SUPFAM" id="SSF55874">
    <property type="entry name" value="ATPase domain of HSP90 chaperone/DNA topoisomerase II/histidine kinase"/>
    <property type="match status" value="1"/>
</dbReference>
<dbReference type="InterPro" id="IPR011102">
    <property type="entry name" value="Sig_transdc_His_kinase_HWE"/>
</dbReference>
<keyword evidence="8" id="KW-1133">Transmembrane helix</keyword>
<dbReference type="Gene3D" id="3.30.565.10">
    <property type="entry name" value="Histidine kinase-like ATPase, C-terminal domain"/>
    <property type="match status" value="1"/>
</dbReference>
<accession>A0A7X1KDC6</accession>
<keyword evidence="6" id="KW-0418">Kinase</keyword>
<keyword evidence="5" id="KW-0547">Nucleotide-binding</keyword>
<organism evidence="10 11">
    <name type="scientific">Novosphingobium aerophilum</name>
    <dbReference type="NCBI Taxonomy" id="2839843"/>
    <lineage>
        <taxon>Bacteria</taxon>
        <taxon>Pseudomonadati</taxon>
        <taxon>Pseudomonadota</taxon>
        <taxon>Alphaproteobacteria</taxon>
        <taxon>Sphingomonadales</taxon>
        <taxon>Sphingomonadaceae</taxon>
        <taxon>Novosphingobium</taxon>
    </lineage>
</organism>
<sequence>MLARPLLRWRRGPGLATLALLAFIAAALIGAVGLMAQTIMAERHQREQAARTNAVLMALRDVSRTAVNGETGQRGYLITLDRRYLAPYLVARRQYRANIARLHRLMGPDPTPHQRALLGEIEALNAGKFAELDESVALIGAGELLEARRRMLTDKGQDMMERLRVAVAALETVELASFQVARDRAVASEARIVPLLVVLAGVIVTALGLGLVQVIRAADAEARAENAEALRLARDQADLLASELNHRVKNLFAVILAIVRMSGRDQPAAAPTVERIADRIHALLTAHEVTQGTSARRSAQLGDLVANALRPYRSDEHRCEIAGPEVALPERAIVPFGLVLHELTTNAVKYGAWAQPGGLLVVRWQVGDDRLRFDWTEWPVEPAPGAPGGRGFGSTLIDSAARQLRGTIERTFTSAGIVVRIAIPLTA</sequence>
<evidence type="ECO:0000256" key="4">
    <source>
        <dbReference type="ARBA" id="ARBA00022679"/>
    </source>
</evidence>
<dbReference type="AlphaFoldDB" id="A0A7X1KDC6"/>
<evidence type="ECO:0000256" key="3">
    <source>
        <dbReference type="ARBA" id="ARBA00022553"/>
    </source>
</evidence>
<reference evidence="10 11" key="1">
    <citation type="submission" date="2020-08" db="EMBL/GenBank/DDBJ databases">
        <title>The genome sequence of Novosphingobium flavum 4Y4.</title>
        <authorList>
            <person name="Liu Y."/>
        </authorList>
    </citation>
    <scope>NUCLEOTIDE SEQUENCE [LARGE SCALE GENOMIC DNA]</scope>
    <source>
        <strain evidence="10 11">4Y4</strain>
    </source>
</reference>
<comment type="catalytic activity">
    <reaction evidence="1">
        <text>ATP + protein L-histidine = ADP + protein N-phospho-L-histidine.</text>
        <dbReference type="EC" id="2.7.13.3"/>
    </reaction>
</comment>
<dbReference type="InterPro" id="IPR007891">
    <property type="entry name" value="CHASE3"/>
</dbReference>
<evidence type="ECO:0000256" key="5">
    <source>
        <dbReference type="ARBA" id="ARBA00022741"/>
    </source>
</evidence>
<evidence type="ECO:0000256" key="7">
    <source>
        <dbReference type="ARBA" id="ARBA00022840"/>
    </source>
</evidence>
<keyword evidence="3" id="KW-0597">Phosphoprotein</keyword>
<dbReference type="EC" id="2.7.13.3" evidence="2"/>
<dbReference type="InterPro" id="IPR036890">
    <property type="entry name" value="HATPase_C_sf"/>
</dbReference>
<dbReference type="Pfam" id="PF07536">
    <property type="entry name" value="HWE_HK"/>
    <property type="match status" value="1"/>
</dbReference>
<protein>
    <recommendedName>
        <fullName evidence="2">histidine kinase</fullName>
        <ecNumber evidence="2">2.7.13.3</ecNumber>
    </recommendedName>
</protein>
<keyword evidence="7" id="KW-0067">ATP-binding</keyword>
<feature type="transmembrane region" description="Helical" evidence="8">
    <location>
        <begin position="192"/>
        <end position="215"/>
    </location>
</feature>
<evidence type="ECO:0000256" key="6">
    <source>
        <dbReference type="ARBA" id="ARBA00022777"/>
    </source>
</evidence>
<comment type="caution">
    <text evidence="10">The sequence shown here is derived from an EMBL/GenBank/DDBJ whole genome shotgun (WGS) entry which is preliminary data.</text>
</comment>
<dbReference type="Proteomes" id="UP000520156">
    <property type="component" value="Unassembled WGS sequence"/>
</dbReference>
<evidence type="ECO:0000256" key="2">
    <source>
        <dbReference type="ARBA" id="ARBA00012438"/>
    </source>
</evidence>
<dbReference type="RefSeq" id="WP_185684581.1">
    <property type="nucleotide sequence ID" value="NZ_JACLAU010000038.1"/>
</dbReference>
<dbReference type="GO" id="GO:0005524">
    <property type="term" value="F:ATP binding"/>
    <property type="evidence" value="ECO:0007669"/>
    <property type="project" value="UniProtKB-KW"/>
</dbReference>
<dbReference type="EMBL" id="JACLAU010000038">
    <property type="protein sequence ID" value="MBC2653194.1"/>
    <property type="molecule type" value="Genomic_DNA"/>
</dbReference>
<dbReference type="Pfam" id="PF05227">
    <property type="entry name" value="CHASE3"/>
    <property type="match status" value="1"/>
</dbReference>
<dbReference type="CDD" id="cd19410">
    <property type="entry name" value="HK9-like_sensor"/>
    <property type="match status" value="1"/>
</dbReference>
<keyword evidence="4" id="KW-0808">Transferase</keyword>
<name>A0A7X1KDC6_9SPHN</name>
<evidence type="ECO:0000313" key="11">
    <source>
        <dbReference type="Proteomes" id="UP000520156"/>
    </source>
</evidence>
<evidence type="ECO:0000259" key="9">
    <source>
        <dbReference type="SMART" id="SM00911"/>
    </source>
</evidence>
<keyword evidence="11" id="KW-1185">Reference proteome</keyword>
<evidence type="ECO:0000256" key="1">
    <source>
        <dbReference type="ARBA" id="ARBA00000085"/>
    </source>
</evidence>
<gene>
    <name evidence="10" type="ORF">H7F49_15990</name>
</gene>
<feature type="domain" description="Signal transduction histidine kinase HWE region" evidence="9">
    <location>
        <begin position="243"/>
        <end position="325"/>
    </location>
</feature>
<dbReference type="PANTHER" id="PTHR41523">
    <property type="entry name" value="TWO-COMPONENT SYSTEM SENSOR PROTEIN"/>
    <property type="match status" value="1"/>
</dbReference>
<dbReference type="SMART" id="SM00911">
    <property type="entry name" value="HWE_HK"/>
    <property type="match status" value="1"/>
</dbReference>
<keyword evidence="8" id="KW-0812">Transmembrane</keyword>
<dbReference type="PANTHER" id="PTHR41523:SF8">
    <property type="entry name" value="ETHYLENE RESPONSE SENSOR PROTEIN"/>
    <property type="match status" value="1"/>
</dbReference>
<proteinExistence type="predicted"/>
<keyword evidence="8" id="KW-0472">Membrane</keyword>
<evidence type="ECO:0000313" key="10">
    <source>
        <dbReference type="EMBL" id="MBC2653194.1"/>
    </source>
</evidence>